<organism evidence="14 15">
    <name type="scientific">Actinoallomurus iriomotensis</name>
    <dbReference type="NCBI Taxonomy" id="478107"/>
    <lineage>
        <taxon>Bacteria</taxon>
        <taxon>Bacillati</taxon>
        <taxon>Actinomycetota</taxon>
        <taxon>Actinomycetes</taxon>
        <taxon>Streptosporangiales</taxon>
        <taxon>Thermomonosporaceae</taxon>
        <taxon>Actinoallomurus</taxon>
    </lineage>
</organism>
<name>A0A9W6RK94_9ACTN</name>
<dbReference type="InterPro" id="IPR011613">
    <property type="entry name" value="GH15-like"/>
</dbReference>
<dbReference type="RefSeq" id="WP_285624869.1">
    <property type="nucleotide sequence ID" value="NZ_BSTJ01000005.1"/>
</dbReference>
<proteinExistence type="inferred from homology"/>
<comment type="similarity">
    <text evidence="2">Belongs to the glycosyl hydrolase 15 family.</text>
</comment>
<dbReference type="EMBL" id="BSTJ01000005">
    <property type="protein sequence ID" value="GLY76470.1"/>
    <property type="molecule type" value="Genomic_DNA"/>
</dbReference>
<evidence type="ECO:0000259" key="13">
    <source>
        <dbReference type="Pfam" id="PF19291"/>
    </source>
</evidence>
<feature type="domain" description="Trehalase-like N-terminal" evidence="13">
    <location>
        <begin position="2"/>
        <end position="151"/>
    </location>
</feature>
<evidence type="ECO:0000256" key="8">
    <source>
        <dbReference type="ARBA" id="ARBA00030473"/>
    </source>
</evidence>
<dbReference type="Pfam" id="PF00723">
    <property type="entry name" value="Glyco_hydro_15"/>
    <property type="match status" value="1"/>
</dbReference>
<dbReference type="GO" id="GO:0004555">
    <property type="term" value="F:alpha,alpha-trehalase activity"/>
    <property type="evidence" value="ECO:0007669"/>
    <property type="project" value="UniProtKB-EC"/>
</dbReference>
<dbReference type="AlphaFoldDB" id="A0A9W6RK94"/>
<evidence type="ECO:0000256" key="9">
    <source>
        <dbReference type="ARBA" id="ARBA00031637"/>
    </source>
</evidence>
<dbReference type="Pfam" id="PF19291">
    <property type="entry name" value="TREH_N"/>
    <property type="match status" value="1"/>
</dbReference>
<evidence type="ECO:0000256" key="3">
    <source>
        <dbReference type="ARBA" id="ARBA00012757"/>
    </source>
</evidence>
<dbReference type="Gene3D" id="1.50.10.10">
    <property type="match status" value="1"/>
</dbReference>
<keyword evidence="7" id="KW-0326">Glycosidase</keyword>
<keyword evidence="5" id="KW-0378">Hydrolase</keyword>
<dbReference type="InterPro" id="IPR008928">
    <property type="entry name" value="6-hairpin_glycosidase_sf"/>
</dbReference>
<evidence type="ECO:0000259" key="12">
    <source>
        <dbReference type="Pfam" id="PF00723"/>
    </source>
</evidence>
<reference evidence="14" key="1">
    <citation type="submission" date="2023-03" db="EMBL/GenBank/DDBJ databases">
        <title>Actinoallomurus iriomotensis NBRC 103681.</title>
        <authorList>
            <person name="Ichikawa N."/>
            <person name="Sato H."/>
            <person name="Tonouchi N."/>
        </authorList>
    </citation>
    <scope>NUCLEOTIDE SEQUENCE</scope>
    <source>
        <strain evidence="14">NBRC 103681</strain>
    </source>
</reference>
<dbReference type="GO" id="GO:0005993">
    <property type="term" value="P:trehalose catabolic process"/>
    <property type="evidence" value="ECO:0007669"/>
    <property type="project" value="UniProtKB-ARBA"/>
</dbReference>
<evidence type="ECO:0000256" key="4">
    <source>
        <dbReference type="ARBA" id="ARBA00019905"/>
    </source>
</evidence>
<dbReference type="SUPFAM" id="SSF48208">
    <property type="entry name" value="Six-hairpin glycosidases"/>
    <property type="match status" value="1"/>
</dbReference>
<protein>
    <recommendedName>
        <fullName evidence="4">Trehalase</fullName>
        <ecNumber evidence="3">3.2.1.28</ecNumber>
    </recommendedName>
    <alternativeName>
        <fullName evidence="8">Alpha,alpha-trehalase</fullName>
    </alternativeName>
    <alternativeName>
        <fullName evidence="9">Alpha,alpha-trehalose glucohydrolase</fullName>
    </alternativeName>
</protein>
<dbReference type="PANTHER" id="PTHR31616">
    <property type="entry name" value="TREHALASE"/>
    <property type="match status" value="1"/>
</dbReference>
<comment type="catalytic activity">
    <reaction evidence="1">
        <text>alpha,alpha-trehalose + H2O = alpha-D-glucose + beta-D-glucose</text>
        <dbReference type="Rhea" id="RHEA:32675"/>
        <dbReference type="ChEBI" id="CHEBI:15377"/>
        <dbReference type="ChEBI" id="CHEBI:15903"/>
        <dbReference type="ChEBI" id="CHEBI:16551"/>
        <dbReference type="ChEBI" id="CHEBI:17925"/>
        <dbReference type="EC" id="3.2.1.28"/>
    </reaction>
</comment>
<sequence length="602" mass="67442">MSAPIEDYALIGDLFSCALVGLDGSIDWLCLPRLDSPACFAGLLGDPGNGRWQIAPVAGGKATRRRYRGDTLILETEWETPEGTVRVVDFMPERGEAADVVRIIEGVSGRVPMRLDLRIRFDYGRAIPWMRRIGDHLAGIAGPDSVWLRSPVELEGRDFAHRATFVVCEGDSLPFVFTWHPSHLPAPRDVDPYEALAGTERFWTEWAAQCTYSGPYRDAVVRSLATLKALTYEPTGGIVAAATTSLPEAVGGVRNWDYRFCWLRDATMTLEALLRSGYRDEAKAWRSWLMRAVAGSAEDLQIMYGVAGERRLEEYELDWLAGYENSRPVRVGNSAAKQLQLDVYGEVADSLFLALNSGIQQERHAWSLQSSMMGFVERHWSDPDEGLWEVRGPRRHFVHSKVMTWVAVDRAVRMVENFDRRGPVERWRALRDEIHREVCAKGFDAERGTFTQSYGSRELDAALLLIPRVGFLPPNDPRVIGTVEAVQRELTSDGFVQRYATGDDEHGVDGLPGREGAFLACSFWLAGALQQIGRAKEARDLFERLLDLRNDVGLLAEEYDPRLKRQVGNFPQAFSHVPLVLTAYDLEGHDGLRGARHAAARP</sequence>
<comment type="cofactor">
    <cofactor evidence="10">
        <name>phosphate</name>
        <dbReference type="ChEBI" id="CHEBI:43474"/>
    </cofactor>
</comment>
<accession>A0A9W6RK94</accession>
<evidence type="ECO:0000256" key="11">
    <source>
        <dbReference type="ARBA" id="ARBA00060615"/>
    </source>
</evidence>
<gene>
    <name evidence="14" type="ORF">Airi01_047370</name>
</gene>
<keyword evidence="6" id="KW-0119">Carbohydrate metabolism</keyword>
<feature type="domain" description="GH15-like" evidence="12">
    <location>
        <begin position="214"/>
        <end position="582"/>
    </location>
</feature>
<dbReference type="Proteomes" id="UP001165135">
    <property type="component" value="Unassembled WGS sequence"/>
</dbReference>
<evidence type="ECO:0000256" key="2">
    <source>
        <dbReference type="ARBA" id="ARBA00006188"/>
    </source>
</evidence>
<dbReference type="EC" id="3.2.1.28" evidence="3"/>
<comment type="pathway">
    <text evidence="11">Glycan degradation; trehalose degradation; D-glucose from alpha,alpha-trehalose: step 1/1.</text>
</comment>
<evidence type="ECO:0000313" key="14">
    <source>
        <dbReference type="EMBL" id="GLY76470.1"/>
    </source>
</evidence>
<dbReference type="PANTHER" id="PTHR31616:SF0">
    <property type="entry name" value="GLUCAN 1,4-ALPHA-GLUCOSIDASE"/>
    <property type="match status" value="1"/>
</dbReference>
<evidence type="ECO:0000256" key="6">
    <source>
        <dbReference type="ARBA" id="ARBA00023277"/>
    </source>
</evidence>
<evidence type="ECO:0000256" key="7">
    <source>
        <dbReference type="ARBA" id="ARBA00023295"/>
    </source>
</evidence>
<dbReference type="InterPro" id="IPR012341">
    <property type="entry name" value="6hp_glycosidase-like_sf"/>
</dbReference>
<evidence type="ECO:0000256" key="1">
    <source>
        <dbReference type="ARBA" id="ARBA00001576"/>
    </source>
</evidence>
<evidence type="ECO:0000256" key="10">
    <source>
        <dbReference type="ARBA" id="ARBA00053030"/>
    </source>
</evidence>
<comment type="caution">
    <text evidence="14">The sequence shown here is derived from an EMBL/GenBank/DDBJ whole genome shotgun (WGS) entry which is preliminary data.</text>
</comment>
<dbReference type="FunFam" id="1.50.10.10:FF:000005">
    <property type="entry name" value="Glycosyl hydrolase, glucoamylase"/>
    <property type="match status" value="1"/>
</dbReference>
<evidence type="ECO:0000256" key="5">
    <source>
        <dbReference type="ARBA" id="ARBA00022801"/>
    </source>
</evidence>
<dbReference type="InterPro" id="IPR045582">
    <property type="entry name" value="Trehalase-like_N"/>
</dbReference>
<evidence type="ECO:0000313" key="15">
    <source>
        <dbReference type="Proteomes" id="UP001165135"/>
    </source>
</evidence>